<dbReference type="PANTHER" id="PTHR22604">
    <property type="entry name" value="OXIDOREDUCTASES"/>
    <property type="match status" value="1"/>
</dbReference>
<name>A0A918ZU34_9ACTN</name>
<proteinExistence type="inferred from homology"/>
<dbReference type="Pfam" id="PF01408">
    <property type="entry name" value="GFO_IDH_MocA"/>
    <property type="match status" value="1"/>
</dbReference>
<evidence type="ECO:0000313" key="5">
    <source>
        <dbReference type="EMBL" id="GHE68684.1"/>
    </source>
</evidence>
<reference evidence="5" key="2">
    <citation type="submission" date="2020-09" db="EMBL/GenBank/DDBJ databases">
        <authorList>
            <person name="Sun Q."/>
            <person name="Zhou Y."/>
        </authorList>
    </citation>
    <scope>NUCLEOTIDE SEQUENCE</scope>
    <source>
        <strain evidence="5">CGMCC 4.7403</strain>
    </source>
</reference>
<feature type="domain" description="GFO/IDH/MocA-like oxidoreductase" evidence="4">
    <location>
        <begin position="141"/>
        <end position="255"/>
    </location>
</feature>
<protein>
    <submittedName>
        <fullName evidence="5">Oxidoreductase</fullName>
    </submittedName>
</protein>
<dbReference type="SUPFAM" id="SSF55347">
    <property type="entry name" value="Glyceraldehyde-3-phosphate dehydrogenase-like, C-terminal domain"/>
    <property type="match status" value="1"/>
</dbReference>
<dbReference type="Proteomes" id="UP000603227">
    <property type="component" value="Unassembled WGS sequence"/>
</dbReference>
<feature type="domain" description="Gfo/Idh/MocA-like oxidoreductase N-terminal" evidence="3">
    <location>
        <begin position="12"/>
        <end position="131"/>
    </location>
</feature>
<dbReference type="InterPro" id="IPR036291">
    <property type="entry name" value="NAD(P)-bd_dom_sf"/>
</dbReference>
<dbReference type="InterPro" id="IPR050984">
    <property type="entry name" value="Gfo/Idh/MocA_domain"/>
</dbReference>
<dbReference type="GO" id="GO:0016491">
    <property type="term" value="F:oxidoreductase activity"/>
    <property type="evidence" value="ECO:0007669"/>
    <property type="project" value="UniProtKB-KW"/>
</dbReference>
<accession>A0A918ZU34</accession>
<dbReference type="Gene3D" id="3.40.50.720">
    <property type="entry name" value="NAD(P)-binding Rossmann-like Domain"/>
    <property type="match status" value="1"/>
</dbReference>
<dbReference type="AlphaFoldDB" id="A0A918ZU34"/>
<gene>
    <name evidence="5" type="ORF">GCM10017771_92420</name>
</gene>
<dbReference type="Gene3D" id="3.30.360.10">
    <property type="entry name" value="Dihydrodipicolinate Reductase, domain 2"/>
    <property type="match status" value="1"/>
</dbReference>
<dbReference type="SUPFAM" id="SSF51735">
    <property type="entry name" value="NAD(P)-binding Rossmann-fold domains"/>
    <property type="match status" value="1"/>
</dbReference>
<dbReference type="InterPro" id="IPR055170">
    <property type="entry name" value="GFO_IDH_MocA-like_dom"/>
</dbReference>
<evidence type="ECO:0000256" key="1">
    <source>
        <dbReference type="ARBA" id="ARBA00010928"/>
    </source>
</evidence>
<evidence type="ECO:0000259" key="3">
    <source>
        <dbReference type="Pfam" id="PF01408"/>
    </source>
</evidence>
<dbReference type="Pfam" id="PF22725">
    <property type="entry name" value="GFO_IDH_MocA_C3"/>
    <property type="match status" value="1"/>
</dbReference>
<comment type="caution">
    <text evidence="5">The sequence shown here is derived from an EMBL/GenBank/DDBJ whole genome shotgun (WGS) entry which is preliminary data.</text>
</comment>
<dbReference type="RefSeq" id="WP_229914490.1">
    <property type="nucleotide sequence ID" value="NZ_BNAT01000071.1"/>
</dbReference>
<dbReference type="PANTHER" id="PTHR22604:SF105">
    <property type="entry name" value="TRANS-1,2-DIHYDROBENZENE-1,2-DIOL DEHYDROGENASE"/>
    <property type="match status" value="1"/>
</dbReference>
<evidence type="ECO:0000313" key="6">
    <source>
        <dbReference type="Proteomes" id="UP000603227"/>
    </source>
</evidence>
<dbReference type="EMBL" id="BNAT01000071">
    <property type="protein sequence ID" value="GHE68684.1"/>
    <property type="molecule type" value="Genomic_DNA"/>
</dbReference>
<evidence type="ECO:0000256" key="2">
    <source>
        <dbReference type="ARBA" id="ARBA00023002"/>
    </source>
</evidence>
<dbReference type="GO" id="GO:0000166">
    <property type="term" value="F:nucleotide binding"/>
    <property type="evidence" value="ECO:0007669"/>
    <property type="project" value="InterPro"/>
</dbReference>
<keyword evidence="2" id="KW-0560">Oxidoreductase</keyword>
<sequence>MDMDAAVAERVLNVGVLGCAAIAQRTTIPALVADPSVRLVAVASRSRDKAEAVARRFGCAAVTGYAALLARDDIDAVYVPLPPALHAEWIGRALAAGKHVLAEKPLCVDGSEAAELVAAAHAADRLLMENFAFLHHGQHDAVRALVDEGAIGELRHVTAEFGFPPLAADDIRYDPGLGGGALLDAGVYTLRAASLYLGPRVWVRGAVLRVDPGTGVDVAGAALVGDPDGRTGQLAFGFDHSYRCTCTLWGSEGSISLDRAFTAPPTLRPVLRLRRQDHVEERTLPAGHQFASLVAEFARNALHETDFKGPAEDILRQAELVDEVRSAADAE</sequence>
<comment type="similarity">
    <text evidence="1">Belongs to the Gfo/Idh/MocA family.</text>
</comment>
<keyword evidence="6" id="KW-1185">Reference proteome</keyword>
<organism evidence="5 6">
    <name type="scientific">Streptomyces capitiformicae</name>
    <dbReference type="NCBI Taxonomy" id="2014920"/>
    <lineage>
        <taxon>Bacteria</taxon>
        <taxon>Bacillati</taxon>
        <taxon>Actinomycetota</taxon>
        <taxon>Actinomycetes</taxon>
        <taxon>Kitasatosporales</taxon>
        <taxon>Streptomycetaceae</taxon>
        <taxon>Streptomyces</taxon>
    </lineage>
</organism>
<evidence type="ECO:0000259" key="4">
    <source>
        <dbReference type="Pfam" id="PF22725"/>
    </source>
</evidence>
<dbReference type="InterPro" id="IPR000683">
    <property type="entry name" value="Gfo/Idh/MocA-like_OxRdtase_N"/>
</dbReference>
<reference evidence="5" key="1">
    <citation type="journal article" date="2014" name="Int. J. Syst. Evol. Microbiol.">
        <title>Complete genome sequence of Corynebacterium casei LMG S-19264T (=DSM 44701T), isolated from a smear-ripened cheese.</title>
        <authorList>
            <consortium name="US DOE Joint Genome Institute (JGI-PGF)"/>
            <person name="Walter F."/>
            <person name="Albersmeier A."/>
            <person name="Kalinowski J."/>
            <person name="Ruckert C."/>
        </authorList>
    </citation>
    <scope>NUCLEOTIDE SEQUENCE</scope>
    <source>
        <strain evidence="5">CGMCC 4.7403</strain>
    </source>
</reference>